<dbReference type="EC" id="2.5.1.-" evidence="3"/>
<reference evidence="5 6" key="1">
    <citation type="journal article" date="2015" name="Biotechnol. Biofuels">
        <title>Genetic basis of the highly efficient yeast Kluyveromyces marxianus: complete genome sequence and transcriptome analyses.</title>
        <authorList>
            <person name="Lertwattanasakul N."/>
            <person name="Kosaka T."/>
            <person name="Hosoyama A."/>
            <person name="Suzuki Y."/>
            <person name="Rodrussamee N."/>
            <person name="Matsutani M."/>
            <person name="Murata M."/>
            <person name="Fujimoto N."/>
            <person name="Suprayogi"/>
            <person name="Tsuchikane K."/>
            <person name="Limtong S."/>
            <person name="Fujita N."/>
            <person name="Yamada M."/>
        </authorList>
    </citation>
    <scope>NUCLEOTIDE SEQUENCE [LARGE SCALE GENOMIC DNA]</scope>
    <source>
        <strain evidence="6">DMKU3-1042 / BCC 29191 / NBRC 104275</strain>
    </source>
</reference>
<evidence type="ECO:0000256" key="2">
    <source>
        <dbReference type="ARBA" id="ARBA00022842"/>
    </source>
</evidence>
<protein>
    <recommendedName>
        <fullName evidence="3">Alkyl transferase</fullName>
        <ecNumber evidence="3">2.5.1.-</ecNumber>
    </recommendedName>
</protein>
<dbReference type="GO" id="GO:0016094">
    <property type="term" value="P:polyprenol biosynthetic process"/>
    <property type="evidence" value="ECO:0007669"/>
    <property type="project" value="TreeGrafter"/>
</dbReference>
<evidence type="ECO:0000256" key="3">
    <source>
        <dbReference type="RuleBase" id="RU363018"/>
    </source>
</evidence>
<dbReference type="SUPFAM" id="SSF64005">
    <property type="entry name" value="Undecaprenyl diphosphate synthase"/>
    <property type="match status" value="1"/>
</dbReference>
<dbReference type="InterPro" id="IPR001441">
    <property type="entry name" value="UPP_synth-like"/>
</dbReference>
<evidence type="ECO:0000256" key="1">
    <source>
        <dbReference type="ARBA" id="ARBA00022679"/>
    </source>
</evidence>
<dbReference type="PANTHER" id="PTHR10291">
    <property type="entry name" value="DEHYDRODOLICHYL DIPHOSPHATE SYNTHASE FAMILY MEMBER"/>
    <property type="match status" value="1"/>
</dbReference>
<dbReference type="Proteomes" id="UP000065495">
    <property type="component" value="Chromosome 3"/>
</dbReference>
<sequence length="387" mass="44168">MTLSHFWPTKEQVEQLEVPAYDEEVAADLYEQNEGYLAKISTSSLHHARQQLSRLRVKTSVLTRFVAWFQTFMLAVLSYGPTPQHLSFIMDGNRRYAKRLGQPVKEGHKAGGAKLIDILYICKRLNVNSVSAYAFSIENFNRSPAEVDTLMGLLGYYIDQFTQRATDARDDLYGIKLKIAGDMSYLSGDLVAKIRKAEELTRNGTQFTLYLALPYTSRNDIAHAMKVSVENCVNSNADITEEALTQNMYFEKHSDKCDLLIRTSGHTRLSDYMLWQVHENGILEFSDCLWPDYGFWRLYFTMLKWSFYNTWQQASLNWDNEQQQKEYSNNNNNNNASGGGKHNNNSSWFPALSDLMPGPVSAFRKTKGISLESLPPAPLAVTVVDRK</sequence>
<keyword evidence="2" id="KW-0460">Magnesium</keyword>
<accession>W0T6Z6</accession>
<comment type="similarity">
    <text evidence="3">Belongs to the UPP synthase family.</text>
</comment>
<dbReference type="GO" id="GO:0005811">
    <property type="term" value="C:lipid droplet"/>
    <property type="evidence" value="ECO:0007669"/>
    <property type="project" value="TreeGrafter"/>
</dbReference>
<dbReference type="GeneID" id="34715385"/>
<dbReference type="EMBL" id="AP012215">
    <property type="protein sequence ID" value="BAO39387.1"/>
    <property type="molecule type" value="Genomic_DNA"/>
</dbReference>
<feature type="region of interest" description="Disordered" evidence="4">
    <location>
        <begin position="322"/>
        <end position="343"/>
    </location>
</feature>
<dbReference type="RefSeq" id="XP_022675239.1">
    <property type="nucleotide sequence ID" value="XM_022818588.1"/>
</dbReference>
<evidence type="ECO:0000313" key="6">
    <source>
        <dbReference type="Proteomes" id="UP000065495"/>
    </source>
</evidence>
<organism evidence="5 6">
    <name type="scientific">Kluyveromyces marxianus (strain DMKU3-1042 / BCC 29191 / NBRC 104275)</name>
    <name type="common">Yeast</name>
    <name type="synonym">Candida kefyr</name>
    <dbReference type="NCBI Taxonomy" id="1003335"/>
    <lineage>
        <taxon>Eukaryota</taxon>
        <taxon>Fungi</taxon>
        <taxon>Dikarya</taxon>
        <taxon>Ascomycota</taxon>
        <taxon>Saccharomycotina</taxon>
        <taxon>Saccharomycetes</taxon>
        <taxon>Saccharomycetales</taxon>
        <taxon>Saccharomycetaceae</taxon>
        <taxon>Kluyveromyces</taxon>
    </lineage>
</organism>
<dbReference type="PROSITE" id="PS01066">
    <property type="entry name" value="UPP_SYNTHASE"/>
    <property type="match status" value="1"/>
</dbReference>
<keyword evidence="1 3" id="KW-0808">Transferase</keyword>
<dbReference type="Pfam" id="PF01255">
    <property type="entry name" value="Prenyltransf"/>
    <property type="match status" value="1"/>
</dbReference>
<dbReference type="GO" id="GO:0016020">
    <property type="term" value="C:membrane"/>
    <property type="evidence" value="ECO:0007669"/>
    <property type="project" value="TreeGrafter"/>
</dbReference>
<evidence type="ECO:0000313" key="5">
    <source>
        <dbReference type="EMBL" id="BAO39387.1"/>
    </source>
</evidence>
<dbReference type="FunFam" id="3.40.1180.10:FF:000005">
    <property type="entry name" value="Alkyl transferase"/>
    <property type="match status" value="1"/>
</dbReference>
<dbReference type="InterPro" id="IPR018520">
    <property type="entry name" value="UPP_synth-like_CS"/>
</dbReference>
<dbReference type="InterPro" id="IPR036424">
    <property type="entry name" value="UPP_synth-like_sf"/>
</dbReference>
<dbReference type="OrthoDB" id="4173905at2759"/>
<dbReference type="PANTHER" id="PTHR10291:SF2">
    <property type="entry name" value="DEHYDRODOLICHYL DIPHOSPHATE SYNTHASE COMPLEX SUBUNIT SRT1"/>
    <property type="match status" value="1"/>
</dbReference>
<feature type="compositionally biased region" description="Low complexity" evidence="4">
    <location>
        <begin position="328"/>
        <end position="343"/>
    </location>
</feature>
<dbReference type="CDD" id="cd00475">
    <property type="entry name" value="Cis_IPPS"/>
    <property type="match status" value="1"/>
</dbReference>
<proteinExistence type="inferred from homology"/>
<gene>
    <name evidence="5" type="primary">SRT1</name>
    <name evidence="5" type="ORF">KLMA_30092</name>
</gene>
<dbReference type="Gene3D" id="3.40.1180.10">
    <property type="entry name" value="Decaprenyl diphosphate synthase-like"/>
    <property type="match status" value="1"/>
</dbReference>
<dbReference type="KEGG" id="kmx:KLMA_30092"/>
<evidence type="ECO:0000256" key="4">
    <source>
        <dbReference type="SAM" id="MobiDB-lite"/>
    </source>
</evidence>
<dbReference type="GO" id="GO:0045547">
    <property type="term" value="F:ditrans,polycis-polyprenyl diphosphate synthase [(2E,6E)-farnesyl diphosphate specific] activity"/>
    <property type="evidence" value="ECO:0007669"/>
    <property type="project" value="TreeGrafter"/>
</dbReference>
<dbReference type="VEuPathDB" id="FungiDB:KLMA_30092"/>
<dbReference type="GO" id="GO:1904423">
    <property type="term" value="C:dehydrodolichyl diphosphate synthase complex"/>
    <property type="evidence" value="ECO:0007669"/>
    <property type="project" value="TreeGrafter"/>
</dbReference>
<dbReference type="GO" id="GO:0005783">
    <property type="term" value="C:endoplasmic reticulum"/>
    <property type="evidence" value="ECO:0007669"/>
    <property type="project" value="TreeGrafter"/>
</dbReference>
<dbReference type="NCBIfam" id="TIGR00055">
    <property type="entry name" value="uppS"/>
    <property type="match status" value="1"/>
</dbReference>
<dbReference type="AlphaFoldDB" id="W0T6Z6"/>
<name>W0T6Z6_KLUMD</name>